<name>A0ABW8EWI1_9BURK</name>
<feature type="domain" description="Transglycosylase SLT" evidence="2">
    <location>
        <begin position="35"/>
        <end position="135"/>
    </location>
</feature>
<dbReference type="RefSeq" id="WP_050468529.1">
    <property type="nucleotide sequence ID" value="NZ_JBIUZV010000001.1"/>
</dbReference>
<sequence>MELIHPERPRWLVRLLLQTAALILACLACAPALACWNEVASWYGVNVHLLYAIAKTESNLNPKAMNKNKNGSYDIGMMQINSSWLPTLRKYGVTEEQLKDPCVNLQVGAWILAQNMARMGLTWEAVGAYNARNPQLRIKYAQKVYKNIPQEILMQASR</sequence>
<organism evidence="3 4">
    <name type="scientific">Herbaspirillum chlorophenolicum</name>
    <dbReference type="NCBI Taxonomy" id="211589"/>
    <lineage>
        <taxon>Bacteria</taxon>
        <taxon>Pseudomonadati</taxon>
        <taxon>Pseudomonadota</taxon>
        <taxon>Betaproteobacteria</taxon>
        <taxon>Burkholderiales</taxon>
        <taxon>Oxalobacteraceae</taxon>
        <taxon>Herbaspirillum</taxon>
    </lineage>
</organism>
<dbReference type="SUPFAM" id="SSF53955">
    <property type="entry name" value="Lysozyme-like"/>
    <property type="match status" value="1"/>
</dbReference>
<dbReference type="EMBL" id="JBIUZV010000001">
    <property type="protein sequence ID" value="MFJ3044673.1"/>
    <property type="molecule type" value="Genomic_DNA"/>
</dbReference>
<evidence type="ECO:0000313" key="4">
    <source>
        <dbReference type="Proteomes" id="UP001617427"/>
    </source>
</evidence>
<dbReference type="Proteomes" id="UP001617427">
    <property type="component" value="Unassembled WGS sequence"/>
</dbReference>
<evidence type="ECO:0000259" key="2">
    <source>
        <dbReference type="Pfam" id="PF01464"/>
    </source>
</evidence>
<gene>
    <name evidence="3" type="ORF">ACIPEN_02475</name>
</gene>
<reference evidence="3 4" key="1">
    <citation type="submission" date="2024-10" db="EMBL/GenBank/DDBJ databases">
        <title>The Natural Products Discovery Center: Release of the First 8490 Sequenced Strains for Exploring Actinobacteria Biosynthetic Diversity.</title>
        <authorList>
            <person name="Kalkreuter E."/>
            <person name="Kautsar S.A."/>
            <person name="Yang D."/>
            <person name="Bader C.D."/>
            <person name="Teijaro C.N."/>
            <person name="Fluegel L."/>
            <person name="Davis C.M."/>
            <person name="Simpson J.R."/>
            <person name="Lauterbach L."/>
            <person name="Steele A.D."/>
            <person name="Gui C."/>
            <person name="Meng S."/>
            <person name="Li G."/>
            <person name="Viehrig K."/>
            <person name="Ye F."/>
            <person name="Su P."/>
            <person name="Kiefer A.F."/>
            <person name="Nichols A."/>
            <person name="Cepeda A.J."/>
            <person name="Yan W."/>
            <person name="Fan B."/>
            <person name="Jiang Y."/>
            <person name="Adhikari A."/>
            <person name="Zheng C.-J."/>
            <person name="Schuster L."/>
            <person name="Cowan T.M."/>
            <person name="Smanski M.J."/>
            <person name="Chevrette M.G."/>
            <person name="De Carvalho L.P.S."/>
            <person name="Shen B."/>
        </authorList>
    </citation>
    <scope>NUCLEOTIDE SEQUENCE [LARGE SCALE GENOMIC DNA]</scope>
    <source>
        <strain evidence="3 4">NPDC087045</strain>
    </source>
</reference>
<dbReference type="InterPro" id="IPR008258">
    <property type="entry name" value="Transglycosylase_SLT_dom_1"/>
</dbReference>
<dbReference type="Pfam" id="PF01464">
    <property type="entry name" value="SLT"/>
    <property type="match status" value="1"/>
</dbReference>
<protein>
    <submittedName>
        <fullName evidence="3">Lytic transglycosylase domain-containing protein</fullName>
    </submittedName>
</protein>
<evidence type="ECO:0000313" key="3">
    <source>
        <dbReference type="EMBL" id="MFJ3044673.1"/>
    </source>
</evidence>
<accession>A0ABW8EWI1</accession>
<comment type="caution">
    <text evidence="3">The sequence shown here is derived from an EMBL/GenBank/DDBJ whole genome shotgun (WGS) entry which is preliminary data.</text>
</comment>
<evidence type="ECO:0000256" key="1">
    <source>
        <dbReference type="SAM" id="SignalP"/>
    </source>
</evidence>
<dbReference type="InterPro" id="IPR023346">
    <property type="entry name" value="Lysozyme-like_dom_sf"/>
</dbReference>
<feature type="signal peptide" evidence="1">
    <location>
        <begin position="1"/>
        <end position="34"/>
    </location>
</feature>
<keyword evidence="4" id="KW-1185">Reference proteome</keyword>
<keyword evidence="1" id="KW-0732">Signal</keyword>
<dbReference type="CDD" id="cd13400">
    <property type="entry name" value="LT_IagB-like"/>
    <property type="match status" value="1"/>
</dbReference>
<proteinExistence type="predicted"/>
<feature type="chain" id="PRO_5046638239" evidence="1">
    <location>
        <begin position="35"/>
        <end position="158"/>
    </location>
</feature>
<dbReference type="Gene3D" id="1.10.530.10">
    <property type="match status" value="1"/>
</dbReference>